<protein>
    <recommendedName>
        <fullName evidence="1">DUF2828 domain-containing protein</fullName>
    </recommendedName>
</protein>
<comment type="caution">
    <text evidence="2">The sequence shown here is derived from an EMBL/GenBank/DDBJ whole genome shotgun (WGS) entry which is preliminary data.</text>
</comment>
<accession>A0A7J0EEP2</accession>
<dbReference type="PANTHER" id="PTHR31373:SF17">
    <property type="entry name" value="OS06G0652100 PROTEIN"/>
    <property type="match status" value="1"/>
</dbReference>
<dbReference type="EMBL" id="BJWL01000003">
    <property type="protein sequence ID" value="GFY84951.1"/>
    <property type="molecule type" value="Genomic_DNA"/>
</dbReference>
<gene>
    <name evidence="2" type="ORF">Acr_03g0017250</name>
</gene>
<proteinExistence type="predicted"/>
<keyword evidence="3" id="KW-1185">Reference proteome</keyword>
<feature type="domain" description="DUF2828" evidence="1">
    <location>
        <begin position="76"/>
        <end position="184"/>
    </location>
</feature>
<dbReference type="AlphaFoldDB" id="A0A7J0EEP2"/>
<evidence type="ECO:0000313" key="3">
    <source>
        <dbReference type="Proteomes" id="UP000585474"/>
    </source>
</evidence>
<evidence type="ECO:0000259" key="1">
    <source>
        <dbReference type="Pfam" id="PF11443"/>
    </source>
</evidence>
<evidence type="ECO:0000313" key="2">
    <source>
        <dbReference type="EMBL" id="GFY84951.1"/>
    </source>
</evidence>
<dbReference type="InterPro" id="IPR011205">
    <property type="entry name" value="UCP015417_vWA"/>
</dbReference>
<dbReference type="Pfam" id="PF11443">
    <property type="entry name" value="DUF2828"/>
    <property type="match status" value="1"/>
</dbReference>
<dbReference type="Proteomes" id="UP000585474">
    <property type="component" value="Unassembled WGS sequence"/>
</dbReference>
<sequence>MATSGNVRILGPPLHHRKTYFTAATTDPPSMVPCLNFFFKAIPNTPPQDLIGTLEKPWTDHPLSTLKLIFTIQKSNREGEERVLVNKAKVDVVKKEASELRRDKKIARARKACERYIGDPDYHVLHDGVSELFPDLLKSDMDFLNLGRGDEISLVAKWCPSIDSSYNKSTLICESIAKRVFQDE</sequence>
<dbReference type="PANTHER" id="PTHR31373">
    <property type="entry name" value="OS06G0652100 PROTEIN"/>
    <property type="match status" value="1"/>
</dbReference>
<dbReference type="OrthoDB" id="1716605at2759"/>
<reference evidence="2 3" key="1">
    <citation type="submission" date="2019-07" db="EMBL/GenBank/DDBJ databases">
        <title>De Novo Assembly of kiwifruit Actinidia rufa.</title>
        <authorList>
            <person name="Sugita-Konishi S."/>
            <person name="Sato K."/>
            <person name="Mori E."/>
            <person name="Abe Y."/>
            <person name="Kisaki G."/>
            <person name="Hamano K."/>
            <person name="Suezawa K."/>
            <person name="Otani M."/>
            <person name="Fukuda T."/>
            <person name="Manabe T."/>
            <person name="Gomi K."/>
            <person name="Tabuchi M."/>
            <person name="Akimitsu K."/>
            <person name="Kataoka I."/>
        </authorList>
    </citation>
    <scope>NUCLEOTIDE SEQUENCE [LARGE SCALE GENOMIC DNA]</scope>
    <source>
        <strain evidence="3">cv. Fuchu</strain>
    </source>
</reference>
<organism evidence="2 3">
    <name type="scientific">Actinidia rufa</name>
    <dbReference type="NCBI Taxonomy" id="165716"/>
    <lineage>
        <taxon>Eukaryota</taxon>
        <taxon>Viridiplantae</taxon>
        <taxon>Streptophyta</taxon>
        <taxon>Embryophyta</taxon>
        <taxon>Tracheophyta</taxon>
        <taxon>Spermatophyta</taxon>
        <taxon>Magnoliopsida</taxon>
        <taxon>eudicotyledons</taxon>
        <taxon>Gunneridae</taxon>
        <taxon>Pentapetalae</taxon>
        <taxon>asterids</taxon>
        <taxon>Ericales</taxon>
        <taxon>Actinidiaceae</taxon>
        <taxon>Actinidia</taxon>
    </lineage>
</organism>
<dbReference type="InterPro" id="IPR058580">
    <property type="entry name" value="DUF2828"/>
</dbReference>
<name>A0A7J0EEP2_9ERIC</name>